<dbReference type="RefSeq" id="WP_209353540.1">
    <property type="nucleotide sequence ID" value="NZ_JAGIYZ010000023.1"/>
</dbReference>
<dbReference type="Proteomes" id="UP000680815">
    <property type="component" value="Unassembled WGS sequence"/>
</dbReference>
<proteinExistence type="predicted"/>
<protein>
    <submittedName>
        <fullName evidence="1">Uncharacterized protein</fullName>
    </submittedName>
</protein>
<keyword evidence="2" id="KW-1185">Reference proteome</keyword>
<dbReference type="EMBL" id="JAGIYZ010000023">
    <property type="protein sequence ID" value="MBP0466162.1"/>
    <property type="molecule type" value="Genomic_DNA"/>
</dbReference>
<name>A0ABS4AY01_9PROT</name>
<evidence type="ECO:0000313" key="2">
    <source>
        <dbReference type="Proteomes" id="UP000680815"/>
    </source>
</evidence>
<evidence type="ECO:0000313" key="1">
    <source>
        <dbReference type="EMBL" id="MBP0466162.1"/>
    </source>
</evidence>
<sequence>MAKEPEARIRPEDLLRPAELRPAALKGLIAAIEKSKGKFIDWERLGKPAFDHLKVRVEVAPDRIADVVKAAMEADDLRVRFGILINGLPPLDRIPQIDLDITPNR</sequence>
<comment type="caution">
    <text evidence="1">The sequence shown here is derived from an EMBL/GenBank/DDBJ whole genome shotgun (WGS) entry which is preliminary data.</text>
</comment>
<reference evidence="1 2" key="1">
    <citation type="submission" date="2021-03" db="EMBL/GenBank/DDBJ databases">
        <authorList>
            <person name="So Y."/>
        </authorList>
    </citation>
    <scope>NUCLEOTIDE SEQUENCE [LARGE SCALE GENOMIC DNA]</scope>
    <source>
        <strain evidence="1 2">PWR1</strain>
    </source>
</reference>
<organism evidence="1 2">
    <name type="scientific">Roseomonas nitratireducens</name>
    <dbReference type="NCBI Taxonomy" id="2820810"/>
    <lineage>
        <taxon>Bacteria</taxon>
        <taxon>Pseudomonadati</taxon>
        <taxon>Pseudomonadota</taxon>
        <taxon>Alphaproteobacteria</taxon>
        <taxon>Acetobacterales</taxon>
        <taxon>Roseomonadaceae</taxon>
        <taxon>Roseomonas</taxon>
    </lineage>
</organism>
<gene>
    <name evidence="1" type="ORF">J5Y09_19705</name>
</gene>
<accession>A0ABS4AY01</accession>